<dbReference type="PANTHER" id="PTHR43180">
    <property type="entry name" value="3-OXOACYL-(ACYL-CARRIER-PROTEIN) REDUCTASE (AFU_ORTHOLOGUE AFUA_6G11210)"/>
    <property type="match status" value="1"/>
</dbReference>
<dbReference type="RefSeq" id="XP_056751569.1">
    <property type="nucleotide sequence ID" value="XM_056899493.1"/>
</dbReference>
<dbReference type="GeneID" id="81589735"/>
<keyword evidence="3" id="KW-0560">Oxidoreductase</keyword>
<dbReference type="GO" id="GO:0016491">
    <property type="term" value="F:oxidoreductase activity"/>
    <property type="evidence" value="ECO:0007669"/>
    <property type="project" value="UniProtKB-KW"/>
</dbReference>
<dbReference type="Gene3D" id="3.40.50.720">
    <property type="entry name" value="NAD(P)-binding Rossmann-like Domain"/>
    <property type="match status" value="1"/>
</dbReference>
<proteinExistence type="inferred from homology"/>
<evidence type="ECO:0000313" key="4">
    <source>
        <dbReference type="EMBL" id="KAJ5598354.1"/>
    </source>
</evidence>
<reference evidence="4" key="1">
    <citation type="journal article" date="2023" name="IMA Fungus">
        <title>Comparative genomic study of the Penicillium genus elucidates a diverse pangenome and 15 lateral gene transfer events.</title>
        <authorList>
            <person name="Petersen C."/>
            <person name="Sorensen T."/>
            <person name="Nielsen M.R."/>
            <person name="Sondergaard T.E."/>
            <person name="Sorensen J.L."/>
            <person name="Fitzpatrick D.A."/>
            <person name="Frisvad J.C."/>
            <person name="Nielsen K.L."/>
        </authorList>
    </citation>
    <scope>NUCLEOTIDE SEQUENCE</scope>
    <source>
        <strain evidence="4">IBT 12815</strain>
    </source>
</reference>
<sequence>MQEYTHAGPVDCNKPINVESLKGKTAIVTGGANGLGEAYVRALVAAGSSKSVSVILMYKGEANWKKNYLGMYMVESSSLRFTLIYRPKRTKFIRCDVTKWSDQINLFRQAVLFSPTGRISHVIANAGIHRDDEVFSYSGDDKEPGEPNLSVIDVNIKGTLYTAKLAAHYFIRQNGKEASQKQEDSSLVLIGSGAAFLDCPRAPQYSASKWAARGIMHSLRRTAHFYGSRVNIISPWYVKTKILSEEVFNHVSNVGVEFAKAEDAAQCLLRILGDVSINGHSLFVSGRKWAPNGYLDLDLEDYPQSPLIQEIQEDQMKSAPVSLGLFA</sequence>
<name>A0AAD6H0V6_9EURO</name>
<evidence type="ECO:0000256" key="3">
    <source>
        <dbReference type="ARBA" id="ARBA00023002"/>
    </source>
</evidence>
<dbReference type="Proteomes" id="UP001213799">
    <property type="component" value="Unassembled WGS sequence"/>
</dbReference>
<dbReference type="AlphaFoldDB" id="A0AAD6H0V6"/>
<protein>
    <submittedName>
        <fullName evidence="4">Uncharacterized protein</fullName>
    </submittedName>
</protein>
<dbReference type="SUPFAM" id="SSF51735">
    <property type="entry name" value="NAD(P)-binding Rossmann-fold domains"/>
    <property type="match status" value="1"/>
</dbReference>
<gene>
    <name evidence="4" type="ORF">N7537_008438</name>
</gene>
<accession>A0AAD6H0V6</accession>
<dbReference type="InterPro" id="IPR036291">
    <property type="entry name" value="NAD(P)-bd_dom_sf"/>
</dbReference>
<organism evidence="4 5">
    <name type="scientific">Penicillium hordei</name>
    <dbReference type="NCBI Taxonomy" id="40994"/>
    <lineage>
        <taxon>Eukaryota</taxon>
        <taxon>Fungi</taxon>
        <taxon>Dikarya</taxon>
        <taxon>Ascomycota</taxon>
        <taxon>Pezizomycotina</taxon>
        <taxon>Eurotiomycetes</taxon>
        <taxon>Eurotiomycetidae</taxon>
        <taxon>Eurotiales</taxon>
        <taxon>Aspergillaceae</taxon>
        <taxon>Penicillium</taxon>
    </lineage>
</organism>
<dbReference type="PROSITE" id="PS00061">
    <property type="entry name" value="ADH_SHORT"/>
    <property type="match status" value="1"/>
</dbReference>
<evidence type="ECO:0000313" key="5">
    <source>
        <dbReference type="Proteomes" id="UP001213799"/>
    </source>
</evidence>
<evidence type="ECO:0000256" key="2">
    <source>
        <dbReference type="ARBA" id="ARBA00022857"/>
    </source>
</evidence>
<dbReference type="InterPro" id="IPR020904">
    <property type="entry name" value="Sc_DH/Rdtase_CS"/>
</dbReference>
<dbReference type="EMBL" id="JAQJAE010000004">
    <property type="protein sequence ID" value="KAJ5598354.1"/>
    <property type="molecule type" value="Genomic_DNA"/>
</dbReference>
<reference evidence="4" key="2">
    <citation type="submission" date="2023-01" db="EMBL/GenBank/DDBJ databases">
        <authorList>
            <person name="Petersen C."/>
        </authorList>
    </citation>
    <scope>NUCLEOTIDE SEQUENCE</scope>
    <source>
        <strain evidence="4">IBT 12815</strain>
    </source>
</reference>
<comment type="similarity">
    <text evidence="1">Belongs to the short-chain dehydrogenases/reductases (SDR) family.</text>
</comment>
<dbReference type="PRINTS" id="PR00081">
    <property type="entry name" value="GDHRDH"/>
</dbReference>
<dbReference type="Pfam" id="PF00106">
    <property type="entry name" value="adh_short"/>
    <property type="match status" value="1"/>
</dbReference>
<comment type="caution">
    <text evidence="4">The sequence shown here is derived from an EMBL/GenBank/DDBJ whole genome shotgun (WGS) entry which is preliminary data.</text>
</comment>
<keyword evidence="2" id="KW-0521">NADP</keyword>
<keyword evidence="5" id="KW-1185">Reference proteome</keyword>
<dbReference type="InterPro" id="IPR002347">
    <property type="entry name" value="SDR_fam"/>
</dbReference>
<dbReference type="PANTHER" id="PTHR43180:SF31">
    <property type="entry name" value="CHAIN DEHYDROGENASE_REDUCTASE, PUTATIVE (AFU_ORTHOLOGUE AFUA_2G16570)-RELATED"/>
    <property type="match status" value="1"/>
</dbReference>
<evidence type="ECO:0000256" key="1">
    <source>
        <dbReference type="ARBA" id="ARBA00006484"/>
    </source>
</evidence>